<dbReference type="EMBL" id="KY290953">
    <property type="protein sequence ID" value="APU01258.1"/>
    <property type="molecule type" value="Genomic_DNA"/>
</dbReference>
<reference evidence="1 2" key="1">
    <citation type="journal article" date="2017" name="Sci. Rep.">
        <title>Characterization and diversity of phages infecting Aeromonas salmonicida subsp. salmonicida.</title>
        <authorList>
            <person name="Vincent A.T."/>
            <person name="Paquet V.E."/>
            <person name="Bernatchez A."/>
            <person name="Tremblay D.M."/>
            <person name="Moineau S."/>
            <person name="Charette S.J."/>
        </authorList>
    </citation>
    <scope>NUCLEOTIDE SEQUENCE [LARGE SCALE GENOMIC DNA]</scope>
</reference>
<protein>
    <submittedName>
        <fullName evidence="1">Uncharacterized protein</fullName>
    </submittedName>
</protein>
<dbReference type="Proteomes" id="UP000225772">
    <property type="component" value="Segment"/>
</dbReference>
<accession>A0A219YB89</accession>
<name>A0A219YB89_9CAUD</name>
<evidence type="ECO:0000313" key="1">
    <source>
        <dbReference type="EMBL" id="APU01258.1"/>
    </source>
</evidence>
<proteinExistence type="predicted"/>
<organism evidence="1 2">
    <name type="scientific">Aeromonas phage 51</name>
    <dbReference type="NCBI Taxonomy" id="1932901"/>
    <lineage>
        <taxon>Viruses</taxon>
        <taxon>Duplodnaviria</taxon>
        <taxon>Heunggongvirae</taxon>
        <taxon>Uroviricota</taxon>
        <taxon>Caudoviricetes</taxon>
        <taxon>Popoffvirus</taxon>
        <taxon>Popoffvirus pv56</taxon>
    </lineage>
</organism>
<sequence length="89" mass="9795">MRVKTVCRGYGVARDDCNQCGGFGCHWCLSETELSERRQPAASHDHTGDANEMVYCKACGESFRDGSQEAEFIGWHGKCAQCELDGGDE</sequence>
<evidence type="ECO:0000313" key="2">
    <source>
        <dbReference type="Proteomes" id="UP000225772"/>
    </source>
</evidence>